<keyword evidence="3" id="KW-1185">Reference proteome</keyword>
<protein>
    <recommendedName>
        <fullName evidence="4">AsmA family protein</fullName>
    </recommendedName>
</protein>
<dbReference type="AlphaFoldDB" id="A0A5C1AGC9"/>
<feature type="transmembrane region" description="Helical" evidence="1">
    <location>
        <begin position="21"/>
        <end position="39"/>
    </location>
</feature>
<dbReference type="EMBL" id="CP042425">
    <property type="protein sequence ID" value="QEL18479.1"/>
    <property type="molecule type" value="Genomic_DNA"/>
</dbReference>
<dbReference type="RefSeq" id="WP_149112989.1">
    <property type="nucleotide sequence ID" value="NZ_CP042425.1"/>
</dbReference>
<sequence>MADTMTPPAPAIPAVRKPRRWLRRFTVLLVALLLLGWFAPTILVKTGLLNSAVAKATAKLNGSLSVGSASLGWFSPVVLHDVKLTDAKGQTVLTAPTVESSRSLLSLARSQADLGTFTIDGPQVDIVAEKQTTNLEELVANYLNDTTPSTGPRPAVTVKVTNGTLNVRDADKNQSWTVKAMDVSAAVPPGEEPIKVQLSGHYEDALPGVIDAEVSAGVTLGLKLKATNLPLDLVAVFARRGEPGLTAAGRLNADLETTVATSPQLTAKVAGTVFVSDLELGSPRLGGEQFKLKTVNFPCRIETTAAGIQIEKADLTCDIGKASLSGLFDPNQPPDRWLDQAGVSASADLDVARLVAMFPKLFRLREGTALTEGRVTAKLTSQTGANGVTWDGQLGASALRGVRDGKPLAWEQPLTLSFAGRLTKEKMPVFDRLDAKAEFATVTGKGTVDNFTLTADASLDQLTRRLGDFIDLTGLQLGGTAKLSLVTQTRNDVSNVNGTLKLTNLDFSDGARRFQEPDLTATFNADGAFFNATATRLDRGNVKVTAGQETAEVLLLEPIADLKAAQNGKADAKITGDLERWVGRVSSFVSIPKSLRIGGRGTIAGNVTINAETLALDKVTADLRDAKFTGYGVKLDESQLVISPTTGTVYRNTGLIEFPILVLQTPTVAAAVKPMKLVPQPDGSYGIELTADLNANLARLQQVLQLQTDPKLSDRIDGTVVNGHVEVKTVGNSYAFDATLPVQKFSLGHPQKPTWAEEKVSIVAKGAYDIVADNLQLERALVQRPDGLKVDATGRINQATTVSDLDISGKLTYDLATLEPQLKKFLGQSFQINGKDTRDFRATGKLSAGVEGLAVNTTPVKQASPFGDLNGNASLAWQSLKAYGFDVGQSQLSAKLDKGVMTIDPLEANFGQTGKVRLEPTVRFAPTGNELTLAKGKVIDKAKLTPAACADALGYVLPAFARSTETQGTISLDLEENRIPLANPETGSMKGKLTLHEVQIGPGPVITEIATMLGAKNTTFSLNRDNKPQEVPIKFENGWVHHENLTLSAKNITIITSGAVSVNGELNMVADVPLPDNAIGGLLKNNPKIREALAGKRIKVPVRGTIGKPQLDPKAFQVAVKQLTEDVTKDVMKDVGKGALGGLLDKIPLPQPKKP</sequence>
<keyword evidence="1" id="KW-0812">Transmembrane</keyword>
<organism evidence="2 3">
    <name type="scientific">Limnoglobus roseus</name>
    <dbReference type="NCBI Taxonomy" id="2598579"/>
    <lineage>
        <taxon>Bacteria</taxon>
        <taxon>Pseudomonadati</taxon>
        <taxon>Planctomycetota</taxon>
        <taxon>Planctomycetia</taxon>
        <taxon>Gemmatales</taxon>
        <taxon>Gemmataceae</taxon>
        <taxon>Limnoglobus</taxon>
    </lineage>
</organism>
<evidence type="ECO:0000256" key="1">
    <source>
        <dbReference type="SAM" id="Phobius"/>
    </source>
</evidence>
<evidence type="ECO:0000313" key="2">
    <source>
        <dbReference type="EMBL" id="QEL18479.1"/>
    </source>
</evidence>
<keyword evidence="1" id="KW-1133">Transmembrane helix</keyword>
<evidence type="ECO:0008006" key="4">
    <source>
        <dbReference type="Google" id="ProtNLM"/>
    </source>
</evidence>
<evidence type="ECO:0000313" key="3">
    <source>
        <dbReference type="Proteomes" id="UP000324974"/>
    </source>
</evidence>
<dbReference type="OrthoDB" id="244263at2"/>
<keyword evidence="1" id="KW-0472">Membrane</keyword>
<reference evidence="3" key="1">
    <citation type="submission" date="2019-08" db="EMBL/GenBank/DDBJ databases">
        <title>Limnoglobus roseus gen. nov., sp. nov., a novel freshwater planctomycete with a giant genome from the family Gemmataceae.</title>
        <authorList>
            <person name="Kulichevskaya I.S."/>
            <person name="Naumoff D.G."/>
            <person name="Miroshnikov K."/>
            <person name="Ivanova A."/>
            <person name="Philippov D.A."/>
            <person name="Hakobyan A."/>
            <person name="Rijpstra I.C."/>
            <person name="Sinninghe Damste J.S."/>
            <person name="Liesack W."/>
            <person name="Dedysh S.N."/>
        </authorList>
    </citation>
    <scope>NUCLEOTIDE SEQUENCE [LARGE SCALE GENOMIC DNA]</scope>
    <source>
        <strain evidence="3">PX52</strain>
    </source>
</reference>
<name>A0A5C1AGC9_9BACT</name>
<dbReference type="Proteomes" id="UP000324974">
    <property type="component" value="Chromosome"/>
</dbReference>
<dbReference type="KEGG" id="lrs:PX52LOC_05504"/>
<proteinExistence type="predicted"/>
<gene>
    <name evidence="2" type="ORF">PX52LOC_05504</name>
</gene>
<accession>A0A5C1AGC9</accession>